<dbReference type="OrthoDB" id="5382686at2"/>
<dbReference type="EMBL" id="MPIN01000005">
    <property type="protein sequence ID" value="OJH38718.1"/>
    <property type="molecule type" value="Genomic_DNA"/>
</dbReference>
<evidence type="ECO:0000256" key="1">
    <source>
        <dbReference type="SAM" id="MobiDB-lite"/>
    </source>
</evidence>
<dbReference type="Proteomes" id="UP000182229">
    <property type="component" value="Unassembled WGS sequence"/>
</dbReference>
<proteinExistence type="predicted"/>
<reference evidence="3" key="1">
    <citation type="submission" date="2016-11" db="EMBL/GenBank/DDBJ databases">
        <authorList>
            <person name="Shukria A."/>
            <person name="Stevens D.C."/>
        </authorList>
    </citation>
    <scope>NUCLEOTIDE SEQUENCE [LARGE SCALE GENOMIC DNA]</scope>
    <source>
        <strain evidence="3">Cbfe23</strain>
    </source>
</reference>
<gene>
    <name evidence="2" type="ORF">BON30_21035</name>
</gene>
<dbReference type="RefSeq" id="WP_002625343.1">
    <property type="nucleotide sequence ID" value="NZ_MPIN01000005.1"/>
</dbReference>
<evidence type="ECO:0000313" key="3">
    <source>
        <dbReference type="Proteomes" id="UP000182229"/>
    </source>
</evidence>
<name>A0A1L9B905_9BACT</name>
<organism evidence="2 3">
    <name type="scientific">Cystobacter ferrugineus</name>
    <dbReference type="NCBI Taxonomy" id="83449"/>
    <lineage>
        <taxon>Bacteria</taxon>
        <taxon>Pseudomonadati</taxon>
        <taxon>Myxococcota</taxon>
        <taxon>Myxococcia</taxon>
        <taxon>Myxococcales</taxon>
        <taxon>Cystobacterineae</taxon>
        <taxon>Archangiaceae</taxon>
        <taxon>Cystobacter</taxon>
    </lineage>
</organism>
<comment type="caution">
    <text evidence="2">The sequence shown here is derived from an EMBL/GenBank/DDBJ whole genome shotgun (WGS) entry which is preliminary data.</text>
</comment>
<protein>
    <submittedName>
        <fullName evidence="2">Uncharacterized protein</fullName>
    </submittedName>
</protein>
<keyword evidence="3" id="KW-1185">Reference proteome</keyword>
<reference evidence="2 3" key="2">
    <citation type="submission" date="2016-12" db="EMBL/GenBank/DDBJ databases">
        <title>Draft Genome Sequence of Cystobacter ferrugineus Strain Cbfe23.</title>
        <authorList>
            <person name="Akbar S."/>
            <person name="Dowd S.E."/>
            <person name="Stevens D.C."/>
        </authorList>
    </citation>
    <scope>NUCLEOTIDE SEQUENCE [LARGE SCALE GENOMIC DNA]</scope>
    <source>
        <strain evidence="2 3">Cbfe23</strain>
    </source>
</reference>
<evidence type="ECO:0000313" key="2">
    <source>
        <dbReference type="EMBL" id="OJH38718.1"/>
    </source>
</evidence>
<sequence length="78" mass="8855">MFKPCPTDLPQTINPEAGPKRAGVETHRNLNCNYYDNCLDEAVRRGWQSFTCVKCQLNQQVAPPQMGIEAYATQRRAI</sequence>
<dbReference type="AlphaFoldDB" id="A0A1L9B905"/>
<accession>A0A1L9B905</accession>
<feature type="region of interest" description="Disordered" evidence="1">
    <location>
        <begin position="1"/>
        <end position="22"/>
    </location>
</feature>